<keyword evidence="1" id="KW-1133">Transmembrane helix</keyword>
<evidence type="ECO:0000313" key="2">
    <source>
        <dbReference type="WBParaSite" id="MCU_011688-RA"/>
    </source>
</evidence>
<feature type="transmembrane region" description="Helical" evidence="1">
    <location>
        <begin position="47"/>
        <end position="68"/>
    </location>
</feature>
<dbReference type="SUPFAM" id="SSF103473">
    <property type="entry name" value="MFS general substrate transporter"/>
    <property type="match status" value="1"/>
</dbReference>
<organism evidence="2">
    <name type="scientific">Mesocestoides corti</name>
    <name type="common">Flatworm</name>
    <dbReference type="NCBI Taxonomy" id="53468"/>
    <lineage>
        <taxon>Eukaryota</taxon>
        <taxon>Metazoa</taxon>
        <taxon>Spiralia</taxon>
        <taxon>Lophotrochozoa</taxon>
        <taxon>Platyhelminthes</taxon>
        <taxon>Cestoda</taxon>
        <taxon>Eucestoda</taxon>
        <taxon>Cyclophyllidea</taxon>
        <taxon>Mesocestoididae</taxon>
        <taxon>Mesocestoides</taxon>
    </lineage>
</organism>
<dbReference type="AlphaFoldDB" id="A0A5K3FUK8"/>
<feature type="transmembrane region" description="Helical" evidence="1">
    <location>
        <begin position="6"/>
        <end position="26"/>
    </location>
</feature>
<evidence type="ECO:0000256" key="1">
    <source>
        <dbReference type="SAM" id="Phobius"/>
    </source>
</evidence>
<name>A0A5K3FUK8_MESCO</name>
<accession>A0A5K3FUK8</accession>
<proteinExistence type="predicted"/>
<dbReference type="WBParaSite" id="MCU_011688-RA">
    <property type="protein sequence ID" value="MCU_011688-RA"/>
    <property type="gene ID" value="MCU_011688"/>
</dbReference>
<keyword evidence="1" id="KW-0472">Membrane</keyword>
<keyword evidence="1" id="KW-0812">Transmembrane</keyword>
<sequence>MTSFPVWGVLCVIGGFLYHLALGYFYTVGNMNPYIISYMGIKSSQAAWFSSTILALQAVFMPTGAILATKIGY</sequence>
<reference evidence="2" key="1">
    <citation type="submission" date="2019-11" db="UniProtKB">
        <authorList>
            <consortium name="WormBaseParasite"/>
        </authorList>
    </citation>
    <scope>IDENTIFICATION</scope>
</reference>
<dbReference type="InterPro" id="IPR036259">
    <property type="entry name" value="MFS_trans_sf"/>
</dbReference>
<protein>
    <submittedName>
        <fullName evidence="2">MFS domain-containing protein</fullName>
    </submittedName>
</protein>